<dbReference type="InterPro" id="IPR037401">
    <property type="entry name" value="SnoaL-like"/>
</dbReference>
<dbReference type="Gene3D" id="3.10.450.50">
    <property type="match status" value="1"/>
</dbReference>
<dbReference type="SUPFAM" id="SSF54427">
    <property type="entry name" value="NTF2-like"/>
    <property type="match status" value="2"/>
</dbReference>
<keyword evidence="3" id="KW-1185">Reference proteome</keyword>
<proteinExistence type="predicted"/>
<dbReference type="AlphaFoldDB" id="A0A5P2G0Z6"/>
<organism evidence="2 3">
    <name type="scientific">Rhizosphaericola mali</name>
    <dbReference type="NCBI Taxonomy" id="2545455"/>
    <lineage>
        <taxon>Bacteria</taxon>
        <taxon>Pseudomonadati</taxon>
        <taxon>Bacteroidota</taxon>
        <taxon>Chitinophagia</taxon>
        <taxon>Chitinophagales</taxon>
        <taxon>Chitinophagaceae</taxon>
        <taxon>Rhizosphaericola</taxon>
    </lineage>
</organism>
<dbReference type="KEGG" id="arac:E0W69_006575"/>
<reference evidence="2 3" key="1">
    <citation type="submission" date="2019-09" db="EMBL/GenBank/DDBJ databases">
        <title>Complete genome sequence of Arachidicoccus sp. B3-10 isolated from apple orchard soil.</title>
        <authorList>
            <person name="Kim H.S."/>
            <person name="Han K.-I."/>
            <person name="Suh M.K."/>
            <person name="Lee K.C."/>
            <person name="Eom M.K."/>
            <person name="Kim J.-S."/>
            <person name="Kang S.W."/>
            <person name="Sin Y."/>
            <person name="Lee J.-S."/>
        </authorList>
    </citation>
    <scope>NUCLEOTIDE SEQUENCE [LARGE SCALE GENOMIC DNA]</scope>
    <source>
        <strain evidence="2 3">B3-10</strain>
    </source>
</reference>
<evidence type="ECO:0000313" key="3">
    <source>
        <dbReference type="Proteomes" id="UP000292424"/>
    </source>
</evidence>
<name>A0A5P2G0Z6_9BACT</name>
<dbReference type="Proteomes" id="UP000292424">
    <property type="component" value="Chromosome"/>
</dbReference>
<dbReference type="OrthoDB" id="2860904at2"/>
<dbReference type="RefSeq" id="WP_131329226.1">
    <property type="nucleotide sequence ID" value="NZ_CP044016.1"/>
</dbReference>
<gene>
    <name evidence="2" type="ORF">E0W69_006575</name>
</gene>
<evidence type="ECO:0000259" key="1">
    <source>
        <dbReference type="Pfam" id="PF13577"/>
    </source>
</evidence>
<sequence length="311" mass="35996">MEILDRNTIKDFVDNFLLAWQMEDSSALRSFWDADAVFNSSAHGSATCDLPIVKLLLEKQPVGNAMSLFSSNLYFATKTENIYTLTFYVYGIVKDDRNEVMTIGATVLADIEFGPNTIKFKSLTFSLNWIEGEDDLIPNWRKPLGYRFWKVGDPLSVIVSEVDAPWNKYSNFHSTNIEEELLQTYARYAWAIDQADFHLLQSVFTHDIEGDFTPMGYLKGNQQVIGTMKAFRQSWPWMQHFGEPISYHISEDGNEAELVIGRIIPQQYETVLQSPILYGANYELKMRKEDSVWKISYFSYHPGWFYAKEKK</sequence>
<evidence type="ECO:0000313" key="2">
    <source>
        <dbReference type="EMBL" id="QES88338.1"/>
    </source>
</evidence>
<dbReference type="EMBL" id="CP044016">
    <property type="protein sequence ID" value="QES88338.1"/>
    <property type="molecule type" value="Genomic_DNA"/>
</dbReference>
<feature type="domain" description="SnoaL-like" evidence="1">
    <location>
        <begin position="178"/>
        <end position="297"/>
    </location>
</feature>
<accession>A0A5P2G0Z6</accession>
<dbReference type="InterPro" id="IPR032710">
    <property type="entry name" value="NTF2-like_dom_sf"/>
</dbReference>
<dbReference type="Pfam" id="PF13577">
    <property type="entry name" value="SnoaL_4"/>
    <property type="match status" value="1"/>
</dbReference>
<protein>
    <recommendedName>
        <fullName evidence="1">SnoaL-like domain-containing protein</fullName>
    </recommendedName>
</protein>